<dbReference type="Pfam" id="PF02214">
    <property type="entry name" value="BTB_2"/>
    <property type="match status" value="1"/>
</dbReference>
<feature type="region of interest" description="Disordered" evidence="12">
    <location>
        <begin position="593"/>
        <end position="698"/>
    </location>
</feature>
<feature type="transmembrane region" description="Helical" evidence="13">
    <location>
        <begin position="418"/>
        <end position="435"/>
    </location>
</feature>
<feature type="compositionally biased region" description="Basic and acidic residues" evidence="12">
    <location>
        <begin position="632"/>
        <end position="648"/>
    </location>
</feature>
<evidence type="ECO:0000313" key="17">
    <source>
        <dbReference type="Proteomes" id="UP001374579"/>
    </source>
</evidence>
<keyword evidence="10 13" id="KW-0472">Membrane</keyword>
<feature type="compositionally biased region" description="Polar residues" evidence="12">
    <location>
        <begin position="497"/>
        <end position="507"/>
    </location>
</feature>
<evidence type="ECO:0000256" key="2">
    <source>
        <dbReference type="ARBA" id="ARBA00022448"/>
    </source>
</evidence>
<keyword evidence="11" id="KW-0407">Ion channel</keyword>
<evidence type="ECO:0000256" key="1">
    <source>
        <dbReference type="ARBA" id="ARBA00004141"/>
    </source>
</evidence>
<dbReference type="PRINTS" id="PR00169">
    <property type="entry name" value="KCHANNEL"/>
</dbReference>
<keyword evidence="4 13" id="KW-0812">Transmembrane</keyword>
<dbReference type="GO" id="GO:0001508">
    <property type="term" value="P:action potential"/>
    <property type="evidence" value="ECO:0007669"/>
    <property type="project" value="TreeGrafter"/>
</dbReference>
<feature type="compositionally biased region" description="Acidic residues" evidence="12">
    <location>
        <begin position="666"/>
        <end position="677"/>
    </location>
</feature>
<keyword evidence="17" id="KW-1185">Reference proteome</keyword>
<dbReference type="Gene3D" id="3.30.710.10">
    <property type="entry name" value="Potassium Channel Kv1.1, Chain A"/>
    <property type="match status" value="1"/>
</dbReference>
<dbReference type="SUPFAM" id="SSF81324">
    <property type="entry name" value="Voltage-gated potassium channels"/>
    <property type="match status" value="1"/>
</dbReference>
<evidence type="ECO:0000256" key="13">
    <source>
        <dbReference type="SAM" id="Phobius"/>
    </source>
</evidence>
<organism evidence="16 17">
    <name type="scientific">Littorina saxatilis</name>
    <dbReference type="NCBI Taxonomy" id="31220"/>
    <lineage>
        <taxon>Eukaryota</taxon>
        <taxon>Metazoa</taxon>
        <taxon>Spiralia</taxon>
        <taxon>Lophotrochozoa</taxon>
        <taxon>Mollusca</taxon>
        <taxon>Gastropoda</taxon>
        <taxon>Caenogastropoda</taxon>
        <taxon>Littorinimorpha</taxon>
        <taxon>Littorinoidea</taxon>
        <taxon>Littorinidae</taxon>
        <taxon>Littorina</taxon>
    </lineage>
</organism>
<feature type="compositionally biased region" description="Basic and acidic residues" evidence="12">
    <location>
        <begin position="602"/>
        <end position="619"/>
    </location>
</feature>
<dbReference type="InterPro" id="IPR005821">
    <property type="entry name" value="Ion_trans_dom"/>
</dbReference>
<feature type="transmembrane region" description="Helical" evidence="13">
    <location>
        <begin position="442"/>
        <end position="464"/>
    </location>
</feature>
<keyword evidence="6" id="KW-0851">Voltage-gated channel</keyword>
<feature type="compositionally biased region" description="Basic and acidic residues" evidence="12">
    <location>
        <begin position="685"/>
        <end position="698"/>
    </location>
</feature>
<evidence type="ECO:0000259" key="15">
    <source>
        <dbReference type="Pfam" id="PF02214"/>
    </source>
</evidence>
<comment type="subcellular location">
    <subcellularLocation>
        <location evidence="1">Membrane</location>
        <topology evidence="1">Multi-pass membrane protein</topology>
    </subcellularLocation>
</comment>
<evidence type="ECO:0000256" key="6">
    <source>
        <dbReference type="ARBA" id="ARBA00022882"/>
    </source>
</evidence>
<dbReference type="InterPro" id="IPR003131">
    <property type="entry name" value="T1-type_BTB"/>
</dbReference>
<name>A0AAN9AUQ9_9CAEN</name>
<dbReference type="EMBL" id="JBAMIC010000019">
    <property type="protein sequence ID" value="KAK7093675.1"/>
    <property type="molecule type" value="Genomic_DNA"/>
</dbReference>
<dbReference type="GO" id="GO:0008076">
    <property type="term" value="C:voltage-gated potassium channel complex"/>
    <property type="evidence" value="ECO:0007669"/>
    <property type="project" value="InterPro"/>
</dbReference>
<dbReference type="PRINTS" id="PR01498">
    <property type="entry name" value="SHAWCHANNEL"/>
</dbReference>
<evidence type="ECO:0000256" key="11">
    <source>
        <dbReference type="ARBA" id="ARBA00023303"/>
    </source>
</evidence>
<evidence type="ECO:0000256" key="5">
    <source>
        <dbReference type="ARBA" id="ARBA00022826"/>
    </source>
</evidence>
<dbReference type="Pfam" id="PF00520">
    <property type="entry name" value="Ion_trans"/>
    <property type="match status" value="1"/>
</dbReference>
<dbReference type="GO" id="GO:0051260">
    <property type="term" value="P:protein homooligomerization"/>
    <property type="evidence" value="ECO:0007669"/>
    <property type="project" value="InterPro"/>
</dbReference>
<dbReference type="InterPro" id="IPR027359">
    <property type="entry name" value="Volt_channel_dom_sf"/>
</dbReference>
<evidence type="ECO:0000256" key="4">
    <source>
        <dbReference type="ARBA" id="ARBA00022692"/>
    </source>
</evidence>
<dbReference type="Gene3D" id="1.20.120.350">
    <property type="entry name" value="Voltage-gated potassium channels. Chain C"/>
    <property type="match status" value="1"/>
</dbReference>
<dbReference type="Gene3D" id="1.10.287.70">
    <property type="match status" value="1"/>
</dbReference>
<evidence type="ECO:0000259" key="14">
    <source>
        <dbReference type="Pfam" id="PF00520"/>
    </source>
</evidence>
<comment type="caution">
    <text evidence="16">The sequence shown here is derived from an EMBL/GenBank/DDBJ whole genome shotgun (WGS) entry which is preliminary data.</text>
</comment>
<dbReference type="InterPro" id="IPR003974">
    <property type="entry name" value="K_chnl_volt-dep_Kv3"/>
</dbReference>
<feature type="domain" description="Ion transport" evidence="14">
    <location>
        <begin position="249"/>
        <end position="471"/>
    </location>
</feature>
<protein>
    <submittedName>
        <fullName evidence="16">Uncharacterized protein</fullName>
    </submittedName>
</protein>
<dbReference type="Proteomes" id="UP001374579">
    <property type="component" value="Unassembled WGS sequence"/>
</dbReference>
<evidence type="ECO:0000256" key="9">
    <source>
        <dbReference type="ARBA" id="ARBA00023065"/>
    </source>
</evidence>
<reference evidence="16 17" key="1">
    <citation type="submission" date="2024-02" db="EMBL/GenBank/DDBJ databases">
        <title>Chromosome-scale genome assembly of the rough periwinkle Littorina saxatilis.</title>
        <authorList>
            <person name="De Jode A."/>
            <person name="Faria R."/>
            <person name="Formenti G."/>
            <person name="Sims Y."/>
            <person name="Smith T.P."/>
            <person name="Tracey A."/>
            <person name="Wood J.M.D."/>
            <person name="Zagrodzka Z.B."/>
            <person name="Johannesson K."/>
            <person name="Butlin R.K."/>
            <person name="Leder E.H."/>
        </authorList>
    </citation>
    <scope>NUCLEOTIDE SEQUENCE [LARGE SCALE GENOMIC DNA]</scope>
    <source>
        <strain evidence="16">Snail1</strain>
        <tissue evidence="16">Muscle</tissue>
    </source>
</reference>
<keyword evidence="2" id="KW-0813">Transport</keyword>
<keyword evidence="8 13" id="KW-1133">Transmembrane helix</keyword>
<dbReference type="PANTHER" id="PTHR11537">
    <property type="entry name" value="VOLTAGE-GATED POTASSIUM CHANNEL"/>
    <property type="match status" value="1"/>
</dbReference>
<dbReference type="GO" id="GO:0005251">
    <property type="term" value="F:delayed rectifier potassium channel activity"/>
    <property type="evidence" value="ECO:0007669"/>
    <property type="project" value="TreeGrafter"/>
</dbReference>
<gene>
    <name evidence="16" type="ORF">V1264_007377</name>
</gene>
<evidence type="ECO:0000256" key="8">
    <source>
        <dbReference type="ARBA" id="ARBA00022989"/>
    </source>
</evidence>
<feature type="region of interest" description="Disordered" evidence="12">
    <location>
        <begin position="497"/>
        <end position="533"/>
    </location>
</feature>
<evidence type="ECO:0000256" key="10">
    <source>
        <dbReference type="ARBA" id="ARBA00023136"/>
    </source>
</evidence>
<dbReference type="AlphaFoldDB" id="A0AAN9AUQ9"/>
<evidence type="ECO:0000256" key="3">
    <source>
        <dbReference type="ARBA" id="ARBA00022538"/>
    </source>
</evidence>
<proteinExistence type="predicted"/>
<keyword evidence="9" id="KW-0406">Ion transport</keyword>
<feature type="transmembrane region" description="Helical" evidence="13">
    <location>
        <begin position="247"/>
        <end position="271"/>
    </location>
</feature>
<evidence type="ECO:0000313" key="16">
    <source>
        <dbReference type="EMBL" id="KAK7093675.1"/>
    </source>
</evidence>
<dbReference type="SUPFAM" id="SSF54695">
    <property type="entry name" value="POZ domain"/>
    <property type="match status" value="1"/>
</dbReference>
<keyword evidence="7" id="KW-0630">Potassium</keyword>
<dbReference type="InterPro" id="IPR028325">
    <property type="entry name" value="VG_K_chnl"/>
</dbReference>
<accession>A0AAN9AUQ9</accession>
<feature type="domain" description="Potassium channel tetramerisation-type BTB" evidence="15">
    <location>
        <begin position="73"/>
        <end position="176"/>
    </location>
</feature>
<dbReference type="InterPro" id="IPR011333">
    <property type="entry name" value="SKP1/BTB/POZ_sf"/>
</dbReference>
<sequence length="698" mass="78299">MSSKMDVAEKFKLNAMDRLKTSGERLKVTATDRTRGRRDDYQTAIQPYMNSSPTLTNIQRLCANAFASKTSMVRINVNGTIFALSRTTAIRIPALRPMLPSAQNARSQKAKKGTLLWGMLSASRDVLCFERNATVFAAVVEYVQNDELHAPHDICPKLFARELNFWGFDIDLLEPCCFAGVVHFLYEQERLCKFHGFLHNRGGSGGNASVSGNNEGEAMTCCHKFAAFRTRCWTVMDEPFSGRLALIYFWVMSTIILGSYLTISLGTHSYFKEKGSRAARTLFIGEQTCLTFLYLEYVCRIICYPKPMYFWCDFINVTDGVATLSSLFQLASGMTGLLENREGQIYVRIVDMLQLLRILRLLRPMSKLTGFRLIFYTVKCSFRELLLVLMLLIFLAMFFSSLLYYLGDRQSINSIPDAMWFSIITMTTVGYGDIVPKDWRTMIIGSVVAVFGIVMMSMTTPIMVSNFHTLYINAVVGQPNAIKKAYQCLDKCSSDSLAKKTSTTGSKSAPPRRKITKTLNSEQQGGPGVDNLAGRSEHVLSKTQTCCVVWCGCCGNAAEVQPVDESAISQRPWEHQQIDFEAKMESVPEIQLSTSEASGNSDHQDRDASKGFEADRESEGGITDSGDPRSPQPDDQREFNKTIFERHQGLIRPKHRTWFANYDASTDADSEKDDEDTGQQGSVESDEKAEKPKPTEDK</sequence>
<evidence type="ECO:0000256" key="7">
    <source>
        <dbReference type="ARBA" id="ARBA00022958"/>
    </source>
</evidence>
<keyword evidence="5" id="KW-0631">Potassium channel</keyword>
<evidence type="ECO:0000256" key="12">
    <source>
        <dbReference type="SAM" id="MobiDB-lite"/>
    </source>
</evidence>
<keyword evidence="3" id="KW-0633">Potassium transport</keyword>
<dbReference type="PANTHER" id="PTHR11537:SF252">
    <property type="entry name" value="POTASSIUM VOLTAGE-GATED CHANNEL PROTEIN SHAW"/>
    <property type="match status" value="1"/>
</dbReference>
<feature type="transmembrane region" description="Helical" evidence="13">
    <location>
        <begin position="385"/>
        <end position="406"/>
    </location>
</feature>